<protein>
    <submittedName>
        <fullName evidence="1">Alpha-amylase inhibitor</fullName>
    </submittedName>
</protein>
<reference evidence="1" key="1">
    <citation type="journal article" date="2021" name="Proc. Natl. Acad. Sci. U.S.A.">
        <title>A Catalog of Tens of Thousands of Viruses from Human Metagenomes Reveals Hidden Associations with Chronic Diseases.</title>
        <authorList>
            <person name="Tisza M.J."/>
            <person name="Buck C.B."/>
        </authorList>
    </citation>
    <scope>NUCLEOTIDE SEQUENCE</scope>
    <source>
        <strain evidence="1">Ct2Qy24</strain>
    </source>
</reference>
<evidence type="ECO:0000313" key="1">
    <source>
        <dbReference type="EMBL" id="DAF53885.1"/>
    </source>
</evidence>
<proteinExistence type="predicted"/>
<sequence length="80" mass="8796">MPYTCTQDYGECTLLTFCHQKSATQNVTIKNLNGSYNIRQIVPAHIGGVLCFLAIVDVTNLNNGATIDTESSDTKRVFII</sequence>
<accession>A0A8S5SS64</accession>
<dbReference type="EMBL" id="BK032666">
    <property type="protein sequence ID" value="DAF53885.1"/>
    <property type="molecule type" value="Genomic_DNA"/>
</dbReference>
<name>A0A8S5SS64_9CAUD</name>
<organism evidence="1">
    <name type="scientific">Myoviridae sp. ct2Qy24</name>
    <dbReference type="NCBI Taxonomy" id="2827656"/>
    <lineage>
        <taxon>Viruses</taxon>
        <taxon>Duplodnaviria</taxon>
        <taxon>Heunggongvirae</taxon>
        <taxon>Uroviricota</taxon>
        <taxon>Caudoviricetes</taxon>
    </lineage>
</organism>